<dbReference type="HOGENOM" id="CLU_3200717_0_0_9"/>
<gene>
    <name evidence="1" type="ORF">HOLDEFILI_01675</name>
</gene>
<comment type="caution">
    <text evidence="1">The sequence shown here is derived from an EMBL/GenBank/DDBJ whole genome shotgun (WGS) entry which is preliminary data.</text>
</comment>
<organism evidence="1 2">
    <name type="scientific">Holdemania filiformis DSM 12042</name>
    <dbReference type="NCBI Taxonomy" id="545696"/>
    <lineage>
        <taxon>Bacteria</taxon>
        <taxon>Bacillati</taxon>
        <taxon>Bacillota</taxon>
        <taxon>Erysipelotrichia</taxon>
        <taxon>Erysipelotrichales</taxon>
        <taxon>Erysipelotrichaceae</taxon>
        <taxon>Holdemania</taxon>
    </lineage>
</organism>
<name>B9Y780_9FIRM</name>
<protein>
    <submittedName>
        <fullName evidence="1">Uncharacterized protein</fullName>
    </submittedName>
</protein>
<reference evidence="1 2" key="2">
    <citation type="submission" date="2009-02" db="EMBL/GenBank/DDBJ databases">
        <title>Draft genome sequence of Holdemania filiformis DSM 12042.</title>
        <authorList>
            <person name="Sudarsanam P."/>
            <person name="Ley R."/>
            <person name="Guruge J."/>
            <person name="Turnbaugh P.J."/>
            <person name="Mahowald M."/>
            <person name="Liep D."/>
            <person name="Gordon J."/>
        </authorList>
    </citation>
    <scope>NUCLEOTIDE SEQUENCE [LARGE SCALE GENOMIC DNA]</scope>
    <source>
        <strain evidence="1 2">DSM 12042</strain>
    </source>
</reference>
<dbReference type="AlphaFoldDB" id="B9Y780"/>
<dbReference type="EMBL" id="ACCF01000093">
    <property type="protein sequence ID" value="EEF68168.1"/>
    <property type="molecule type" value="Genomic_DNA"/>
</dbReference>
<dbReference type="STRING" id="545696.HOLDEFILI_01675"/>
<evidence type="ECO:0000313" key="1">
    <source>
        <dbReference type="EMBL" id="EEF68168.1"/>
    </source>
</evidence>
<accession>B9Y780</accession>
<reference evidence="1 2" key="1">
    <citation type="submission" date="2008-12" db="EMBL/GenBank/DDBJ databases">
        <authorList>
            <person name="Fulton L."/>
            <person name="Clifton S."/>
            <person name="Fulton B."/>
            <person name="Xu J."/>
            <person name="Minx P."/>
            <person name="Pepin K.H."/>
            <person name="Johnson M."/>
            <person name="Bhonagiri V."/>
            <person name="Nash W.E."/>
            <person name="Mardis E.R."/>
            <person name="Wilson R.K."/>
        </authorList>
    </citation>
    <scope>NUCLEOTIDE SEQUENCE [LARGE SCALE GENOMIC DNA]</scope>
    <source>
        <strain evidence="1 2">DSM 12042</strain>
    </source>
</reference>
<proteinExistence type="predicted"/>
<evidence type="ECO:0000313" key="2">
    <source>
        <dbReference type="Proteomes" id="UP000005950"/>
    </source>
</evidence>
<sequence length="45" mass="5467">MESRFRMFESLENWKLCKMKRRFTDQTARDDRGFLNPVNSAFCFG</sequence>
<dbReference type="Proteomes" id="UP000005950">
    <property type="component" value="Unassembled WGS sequence"/>
</dbReference>